<protein>
    <submittedName>
        <fullName evidence="4">TIGR02452 family protein</fullName>
    </submittedName>
</protein>
<dbReference type="SUPFAM" id="SSF52949">
    <property type="entry name" value="Macro domain-like"/>
    <property type="match status" value="1"/>
</dbReference>
<dbReference type="Proteomes" id="UP000189857">
    <property type="component" value="Unassembled WGS sequence"/>
</dbReference>
<dbReference type="InterPro" id="IPR019261">
    <property type="entry name" value="PARG_cat_microbial"/>
</dbReference>
<feature type="compositionally biased region" description="Acidic residues" evidence="1">
    <location>
        <begin position="305"/>
        <end position="318"/>
    </location>
</feature>
<evidence type="ECO:0000313" key="5">
    <source>
        <dbReference type="Proteomes" id="UP000189857"/>
    </source>
</evidence>
<dbReference type="Pfam" id="PF10021">
    <property type="entry name" value="PARG_cat_microb"/>
    <property type="match status" value="1"/>
</dbReference>
<dbReference type="InterPro" id="IPR037135">
    <property type="entry name" value="DUF1653-like_dom_sf"/>
</dbReference>
<accession>A0A1T4MDE8</accession>
<reference evidence="4 5" key="1">
    <citation type="submission" date="2017-02" db="EMBL/GenBank/DDBJ databases">
        <authorList>
            <person name="Peterson S.W."/>
        </authorList>
    </citation>
    <scope>NUCLEOTIDE SEQUENCE [LARGE SCALE GENOMIC DNA]</scope>
    <source>
        <strain evidence="4 5">ATCC 17233</strain>
    </source>
</reference>
<dbReference type="InterPro" id="IPR043472">
    <property type="entry name" value="Macro_dom-like"/>
</dbReference>
<dbReference type="PANTHER" id="PTHR35596">
    <property type="entry name" value="DUF2263 DOMAIN-CONTAINING PROTEIN"/>
    <property type="match status" value="1"/>
</dbReference>
<evidence type="ECO:0000259" key="3">
    <source>
        <dbReference type="Pfam" id="PF10021"/>
    </source>
</evidence>
<dbReference type="AlphaFoldDB" id="A0A1T4MDE8"/>
<feature type="region of interest" description="Disordered" evidence="1">
    <location>
        <begin position="305"/>
        <end position="327"/>
    </location>
</feature>
<dbReference type="Gene3D" id="2.30.30.320">
    <property type="entry name" value="DUF1653-like domain"/>
    <property type="match status" value="1"/>
</dbReference>
<dbReference type="Gene3D" id="3.40.220.10">
    <property type="entry name" value="Leucine Aminopeptidase, subunit E, domain 1"/>
    <property type="match status" value="1"/>
</dbReference>
<sequence length="430" mass="48784">MDIREINAGVFKDTVEFYSTEKTLYAETVSSVNRTRLYAEDEYPVINRVNAEESKVRVSKKRSFEAAMDICQAFPNKKVAVLNFASAVNPGGGVVGGSSAQEEALCRCSNLYPTLNQKWLIDAFYNQNRLSNNPIHTDAVIYSPDIVICKSDDEYPERLPKNKWCTVDVISSAAPDLRGIPYNSLESNNGYGIHLSEEELYRIHLKRARHILTIAVANGVKAIVLGAFGCGVFGNDPEIVSEAFRKATEEFIGCFDIIEYAVYCKEYETENYEIFRDALDGLSADLGKSEPDLGFVKGIAEDDESYDEFDDDPDDFSEENLSNSGKSAVDEGYTECVDTDDTWTREFKPGDIVRHFKRELLSEEDAAKNLYLYQIIGTAIHSETREKLIVYQALYDDFQLYCRPYMMFVSKVDKVKYPDIKQKYRFEKLG</sequence>
<evidence type="ECO:0000256" key="1">
    <source>
        <dbReference type="SAM" id="MobiDB-lite"/>
    </source>
</evidence>
<feature type="domain" description="Microbial-type PARG catalytic" evidence="3">
    <location>
        <begin position="23"/>
        <end position="150"/>
    </location>
</feature>
<dbReference type="OrthoDB" id="9806181at2"/>
<dbReference type="EMBL" id="FUXA01000007">
    <property type="protein sequence ID" value="SJZ64952.1"/>
    <property type="molecule type" value="Genomic_DNA"/>
</dbReference>
<proteinExistence type="predicted"/>
<dbReference type="InterPro" id="IPR012664">
    <property type="entry name" value="CHP02452"/>
</dbReference>
<dbReference type="Pfam" id="PF07866">
    <property type="entry name" value="DUF1653"/>
    <property type="match status" value="1"/>
</dbReference>
<name>A0A1T4MDE8_9FIRM</name>
<dbReference type="PANTHER" id="PTHR35596:SF1">
    <property type="entry name" value="MICROBIAL-TYPE PARG CATALYTIC DOMAIN-CONTAINING PROTEIN"/>
    <property type="match status" value="1"/>
</dbReference>
<evidence type="ECO:0000313" key="4">
    <source>
        <dbReference type="EMBL" id="SJZ64952.1"/>
    </source>
</evidence>
<keyword evidence="5" id="KW-1185">Reference proteome</keyword>
<dbReference type="RefSeq" id="WP_078787014.1">
    <property type="nucleotide sequence ID" value="NZ_FNHR01000004.1"/>
</dbReference>
<organism evidence="4 5">
    <name type="scientific">Eubacterium ruminantium</name>
    <dbReference type="NCBI Taxonomy" id="42322"/>
    <lineage>
        <taxon>Bacteria</taxon>
        <taxon>Bacillati</taxon>
        <taxon>Bacillota</taxon>
        <taxon>Clostridia</taxon>
        <taxon>Eubacteriales</taxon>
        <taxon>Eubacteriaceae</taxon>
        <taxon>Eubacterium</taxon>
    </lineage>
</organism>
<dbReference type="InterPro" id="IPR023387">
    <property type="entry name" value="DUF1653-like_dom"/>
</dbReference>
<gene>
    <name evidence="4" type="ORF">SAMN02745110_01166</name>
</gene>
<feature type="domain" description="DUF1653" evidence="2">
    <location>
        <begin position="352"/>
        <end position="427"/>
    </location>
</feature>
<dbReference type="NCBIfam" id="TIGR02452">
    <property type="entry name" value="TIGR02452 family protein"/>
    <property type="match status" value="1"/>
</dbReference>
<evidence type="ECO:0000259" key="2">
    <source>
        <dbReference type="Pfam" id="PF07866"/>
    </source>
</evidence>